<feature type="transmembrane region" description="Helical" evidence="1">
    <location>
        <begin position="39"/>
        <end position="62"/>
    </location>
</feature>
<accession>A0A147BJK1</accession>
<evidence type="ECO:0000313" key="2">
    <source>
        <dbReference type="EMBL" id="JAR90936.1"/>
    </source>
</evidence>
<name>A0A147BJK1_IXORI</name>
<reference evidence="2" key="1">
    <citation type="journal article" date="2018" name="PLoS Negl. Trop. Dis.">
        <title>Sialome diversity of ticks revealed by RNAseq of single tick salivary glands.</title>
        <authorList>
            <person name="Perner J."/>
            <person name="Kropackova S."/>
            <person name="Kopacek P."/>
            <person name="Ribeiro J.M."/>
        </authorList>
    </citation>
    <scope>NUCLEOTIDE SEQUENCE</scope>
    <source>
        <strain evidence="2">Siblings of single egg batch collected in Ceske Budejovice</strain>
        <tissue evidence="2">Salivary glands</tissue>
    </source>
</reference>
<protein>
    <submittedName>
        <fullName evidence="2">Uncharacterized protein</fullName>
    </submittedName>
</protein>
<feature type="non-terminal residue" evidence="2">
    <location>
        <position position="73"/>
    </location>
</feature>
<dbReference type="EMBL" id="GEGO01004468">
    <property type="protein sequence ID" value="JAR90936.1"/>
    <property type="molecule type" value="Transcribed_RNA"/>
</dbReference>
<dbReference type="AlphaFoldDB" id="A0A147BJK1"/>
<organism evidence="2">
    <name type="scientific">Ixodes ricinus</name>
    <name type="common">Common tick</name>
    <name type="synonym">Acarus ricinus</name>
    <dbReference type="NCBI Taxonomy" id="34613"/>
    <lineage>
        <taxon>Eukaryota</taxon>
        <taxon>Metazoa</taxon>
        <taxon>Ecdysozoa</taxon>
        <taxon>Arthropoda</taxon>
        <taxon>Chelicerata</taxon>
        <taxon>Arachnida</taxon>
        <taxon>Acari</taxon>
        <taxon>Parasitiformes</taxon>
        <taxon>Ixodida</taxon>
        <taxon>Ixodoidea</taxon>
        <taxon>Ixodidae</taxon>
        <taxon>Ixodinae</taxon>
        <taxon>Ixodes</taxon>
    </lineage>
</organism>
<proteinExistence type="predicted"/>
<keyword evidence="1" id="KW-0812">Transmembrane</keyword>
<keyword evidence="1" id="KW-1133">Transmembrane helix</keyword>
<keyword evidence="1" id="KW-0472">Membrane</keyword>
<evidence type="ECO:0000256" key="1">
    <source>
        <dbReference type="SAM" id="Phobius"/>
    </source>
</evidence>
<feature type="transmembrane region" description="Helical" evidence="1">
    <location>
        <begin position="12"/>
        <end position="33"/>
    </location>
</feature>
<sequence>MITVICNFERFFFFLFWVAVFVFSVPLLLPYLACQMPLPVLRLFCECFLGIAMFSQCLYFYFVGICCVPHKRP</sequence>